<feature type="region of interest" description="Disordered" evidence="1">
    <location>
        <begin position="46"/>
        <end position="80"/>
    </location>
</feature>
<proteinExistence type="predicted"/>
<dbReference type="EMBL" id="UINC01150962">
    <property type="protein sequence ID" value="SVD44297.1"/>
    <property type="molecule type" value="Genomic_DNA"/>
</dbReference>
<sequence>ENKTRRFLNELEDDGMVTLKKTNVSCTITLVNYDMWQSDEWQMRRGNYSSNGAQSNEQTTRKRDPNNKENKRIRKKEESEKAHTTVDLSPLIEEFPTIKVEQLYTKFELDQQKKDIEYDNLVAKTAAFKLWIIRGIENDWDLRVPESNISFQAEDKKVSVYCPKCDEERKVNKGKEATETICLCGIQMLYKNDYLHEKERNRTISKEKLPEIEQVPF</sequence>
<protein>
    <submittedName>
        <fullName evidence="2">Uncharacterized protein</fullName>
    </submittedName>
</protein>
<feature type="compositionally biased region" description="Polar residues" evidence="1">
    <location>
        <begin position="47"/>
        <end position="58"/>
    </location>
</feature>
<evidence type="ECO:0000256" key="1">
    <source>
        <dbReference type="SAM" id="MobiDB-lite"/>
    </source>
</evidence>
<evidence type="ECO:0000313" key="2">
    <source>
        <dbReference type="EMBL" id="SVD44297.1"/>
    </source>
</evidence>
<organism evidence="2">
    <name type="scientific">marine metagenome</name>
    <dbReference type="NCBI Taxonomy" id="408172"/>
    <lineage>
        <taxon>unclassified sequences</taxon>
        <taxon>metagenomes</taxon>
        <taxon>ecological metagenomes</taxon>
    </lineage>
</organism>
<accession>A0A382VCX1</accession>
<feature type="compositionally biased region" description="Basic and acidic residues" evidence="1">
    <location>
        <begin position="59"/>
        <end position="80"/>
    </location>
</feature>
<name>A0A382VCX1_9ZZZZ</name>
<dbReference type="AlphaFoldDB" id="A0A382VCX1"/>
<reference evidence="2" key="1">
    <citation type="submission" date="2018-05" db="EMBL/GenBank/DDBJ databases">
        <authorList>
            <person name="Lanie J.A."/>
            <person name="Ng W.-L."/>
            <person name="Kazmierczak K.M."/>
            <person name="Andrzejewski T.M."/>
            <person name="Davidsen T.M."/>
            <person name="Wayne K.J."/>
            <person name="Tettelin H."/>
            <person name="Glass J.I."/>
            <person name="Rusch D."/>
            <person name="Podicherti R."/>
            <person name="Tsui H.-C.T."/>
            <person name="Winkler M.E."/>
        </authorList>
    </citation>
    <scope>NUCLEOTIDE SEQUENCE</scope>
</reference>
<feature type="non-terminal residue" evidence="2">
    <location>
        <position position="1"/>
    </location>
</feature>
<gene>
    <name evidence="2" type="ORF">METZ01_LOCUS397151</name>
</gene>